<accession>A0A1B7P3V5</accession>
<feature type="compositionally biased region" description="Low complexity" evidence="1">
    <location>
        <begin position="482"/>
        <end position="506"/>
    </location>
</feature>
<comment type="caution">
    <text evidence="2">The sequence shown here is derived from an EMBL/GenBank/DDBJ whole genome shotgun (WGS) entry which is preliminary data.</text>
</comment>
<organism evidence="2 3">
    <name type="scientific">Emergomyces africanus</name>
    <dbReference type="NCBI Taxonomy" id="1955775"/>
    <lineage>
        <taxon>Eukaryota</taxon>
        <taxon>Fungi</taxon>
        <taxon>Dikarya</taxon>
        <taxon>Ascomycota</taxon>
        <taxon>Pezizomycotina</taxon>
        <taxon>Eurotiomycetes</taxon>
        <taxon>Eurotiomycetidae</taxon>
        <taxon>Onygenales</taxon>
        <taxon>Ajellomycetaceae</taxon>
        <taxon>Emergomyces</taxon>
    </lineage>
</organism>
<feature type="compositionally biased region" description="Basic and acidic residues" evidence="1">
    <location>
        <begin position="362"/>
        <end position="371"/>
    </location>
</feature>
<feature type="region of interest" description="Disordered" evidence="1">
    <location>
        <begin position="284"/>
        <end position="548"/>
    </location>
</feature>
<evidence type="ECO:0000256" key="1">
    <source>
        <dbReference type="SAM" id="MobiDB-lite"/>
    </source>
</evidence>
<feature type="compositionally biased region" description="Polar residues" evidence="1">
    <location>
        <begin position="372"/>
        <end position="402"/>
    </location>
</feature>
<name>A0A1B7P3V5_9EURO</name>
<feature type="compositionally biased region" description="Polar residues" evidence="1">
    <location>
        <begin position="427"/>
        <end position="460"/>
    </location>
</feature>
<dbReference type="AlphaFoldDB" id="A0A1B7P3V5"/>
<protein>
    <recommendedName>
        <fullName evidence="4">Fungal N-terminal domain-containing protein</fullName>
    </recommendedName>
</protein>
<gene>
    <name evidence="2" type="ORF">ACJ72_01925</name>
</gene>
<evidence type="ECO:0000313" key="3">
    <source>
        <dbReference type="Proteomes" id="UP000091918"/>
    </source>
</evidence>
<feature type="compositionally biased region" description="Basic and acidic residues" evidence="1">
    <location>
        <begin position="529"/>
        <end position="548"/>
    </location>
</feature>
<reference evidence="2 3" key="1">
    <citation type="submission" date="2015-07" db="EMBL/GenBank/DDBJ databases">
        <title>Emmonsia species relationships and genome sequence.</title>
        <authorList>
            <person name="Cuomo C.A."/>
            <person name="Schwartz I.S."/>
            <person name="Kenyon C."/>
            <person name="de Hoog G.S."/>
            <person name="Govender N.P."/>
            <person name="Botha A."/>
            <person name="Moreno L."/>
            <person name="de Vries M."/>
            <person name="Munoz J.F."/>
            <person name="Stielow J.B."/>
        </authorList>
    </citation>
    <scope>NUCLEOTIDE SEQUENCE [LARGE SCALE GENOMIC DNA]</scope>
    <source>
        <strain evidence="2 3">CBS 136260</strain>
    </source>
</reference>
<feature type="compositionally biased region" description="Polar residues" evidence="1">
    <location>
        <begin position="299"/>
        <end position="314"/>
    </location>
</feature>
<dbReference type="OrthoDB" id="5431013at2759"/>
<dbReference type="EMBL" id="LGUA01000144">
    <property type="protein sequence ID" value="OAX83704.1"/>
    <property type="molecule type" value="Genomic_DNA"/>
</dbReference>
<feature type="compositionally biased region" description="Polar residues" evidence="1">
    <location>
        <begin position="518"/>
        <end position="528"/>
    </location>
</feature>
<feature type="compositionally biased region" description="Basic residues" evidence="1">
    <location>
        <begin position="507"/>
        <end position="517"/>
    </location>
</feature>
<dbReference type="STRING" id="1658172.A0A1B7P3V5"/>
<feature type="compositionally biased region" description="Low complexity" evidence="1">
    <location>
        <begin position="461"/>
        <end position="474"/>
    </location>
</feature>
<evidence type="ECO:0008006" key="4">
    <source>
        <dbReference type="Google" id="ProtNLM"/>
    </source>
</evidence>
<sequence>MSEIGDTGTTFFSDANPPKLTSINPAAIKSVLDVRSFGSRLSSVLNHVALEVVDKGIDVHSIARSVSLYVEALKQVGQSFQEMDSPHSLEAVHTAHEISQQSRSTIFDFGRMLDTAQRNDGGSIHERFKHSFRKHHVTYLLAHLDMLKMSLLVMCHILQLGKLGATKRNTPAFPGNDLIQQERAEAQNMIMARYWLICRLDLLYGLAESEAMEYSLNENGTGPYNSQLNITTSQQHTIPTRLPVISLGNLDNSLSPMTPPSKDMIRVSSKEIDPLITRWTRVKRYGSEGPDSPRDYLEGTTSSWIQPHSQTARQPATGFRKTYSSLQARVDSDTDESSDNEGRPRRQKVRFAPSGNTSATEEGSHLREESRQINSTDKGRSPTSPSQLRIPTQDTNAYNNRNFDARPHSSLNSARTMPRGIPERNQQRYSHTPNLSPHNHPRSFTSASNHQQFSPNTKLRPSSSHSSHHTLSPSSYPPPINPSNHSPRSSVPYPAHHQLQQEQHQQQHYHSRHHSPSRRCSNNDISGQQRRDHPYKDDRPERRKDFKRSAATGILGAVTSSSLLHLFEDL</sequence>
<dbReference type="Proteomes" id="UP000091918">
    <property type="component" value="Unassembled WGS sequence"/>
</dbReference>
<keyword evidence="3" id="KW-1185">Reference proteome</keyword>
<evidence type="ECO:0000313" key="2">
    <source>
        <dbReference type="EMBL" id="OAX83704.1"/>
    </source>
</evidence>
<proteinExistence type="predicted"/>